<protein>
    <submittedName>
        <fullName evidence="1">Uncharacterized protein</fullName>
    </submittedName>
</protein>
<name>A0AAV7WUB4_PLEWA</name>
<dbReference type="AlphaFoldDB" id="A0AAV7WUB4"/>
<organism evidence="1 2">
    <name type="scientific">Pleurodeles waltl</name>
    <name type="common">Iberian ribbed newt</name>
    <dbReference type="NCBI Taxonomy" id="8319"/>
    <lineage>
        <taxon>Eukaryota</taxon>
        <taxon>Metazoa</taxon>
        <taxon>Chordata</taxon>
        <taxon>Craniata</taxon>
        <taxon>Vertebrata</taxon>
        <taxon>Euteleostomi</taxon>
        <taxon>Amphibia</taxon>
        <taxon>Batrachia</taxon>
        <taxon>Caudata</taxon>
        <taxon>Salamandroidea</taxon>
        <taxon>Salamandridae</taxon>
        <taxon>Pleurodelinae</taxon>
        <taxon>Pleurodeles</taxon>
    </lineage>
</organism>
<dbReference type="EMBL" id="JANPWB010000001">
    <property type="protein sequence ID" value="KAJ1216567.1"/>
    <property type="molecule type" value="Genomic_DNA"/>
</dbReference>
<reference evidence="1" key="1">
    <citation type="journal article" date="2022" name="bioRxiv">
        <title>Sequencing and chromosome-scale assembly of the giantPleurodeles waltlgenome.</title>
        <authorList>
            <person name="Brown T."/>
            <person name="Elewa A."/>
            <person name="Iarovenko S."/>
            <person name="Subramanian E."/>
            <person name="Araus A.J."/>
            <person name="Petzold A."/>
            <person name="Susuki M."/>
            <person name="Suzuki K.-i.T."/>
            <person name="Hayashi T."/>
            <person name="Toyoda A."/>
            <person name="Oliveira C."/>
            <person name="Osipova E."/>
            <person name="Leigh N.D."/>
            <person name="Simon A."/>
            <person name="Yun M.H."/>
        </authorList>
    </citation>
    <scope>NUCLEOTIDE SEQUENCE</scope>
    <source>
        <strain evidence="1">20211129_DDA</strain>
        <tissue evidence="1">Liver</tissue>
    </source>
</reference>
<accession>A0AAV7WUB4</accession>
<comment type="caution">
    <text evidence="1">The sequence shown here is derived from an EMBL/GenBank/DDBJ whole genome shotgun (WGS) entry which is preliminary data.</text>
</comment>
<sequence length="126" mass="13830">MAELELSLGGVEDPRRCVDTNTSAMVITRHKRESTIKDLLQADFFKKGDPATANPRSGRLQLLIVNLVLLNHSGSMPIRQEGDNAKKDFHLLGISTTGAKEAIIVTLGAEKAFSRVNWDIMADVLE</sequence>
<keyword evidence="2" id="KW-1185">Reference proteome</keyword>
<proteinExistence type="predicted"/>
<dbReference type="Proteomes" id="UP001066276">
    <property type="component" value="Chromosome 1_1"/>
</dbReference>
<evidence type="ECO:0000313" key="2">
    <source>
        <dbReference type="Proteomes" id="UP001066276"/>
    </source>
</evidence>
<gene>
    <name evidence="1" type="ORF">NDU88_004168</name>
</gene>
<evidence type="ECO:0000313" key="1">
    <source>
        <dbReference type="EMBL" id="KAJ1216567.1"/>
    </source>
</evidence>